<accession>A0A9W6QIM7</accession>
<dbReference type="AlphaFoldDB" id="A0A9W6QIM7"/>
<comment type="caution">
    <text evidence="1">The sequence shown here is derived from an EMBL/GenBank/DDBJ whole genome shotgun (WGS) entry which is preliminary data.</text>
</comment>
<evidence type="ECO:0000313" key="2">
    <source>
        <dbReference type="Proteomes" id="UP001165042"/>
    </source>
</evidence>
<dbReference type="SUPFAM" id="SSF49899">
    <property type="entry name" value="Concanavalin A-like lectins/glucanases"/>
    <property type="match status" value="1"/>
</dbReference>
<organism evidence="1 2">
    <name type="scientific">Actinokineospora globicatena</name>
    <dbReference type="NCBI Taxonomy" id="103729"/>
    <lineage>
        <taxon>Bacteria</taxon>
        <taxon>Bacillati</taxon>
        <taxon>Actinomycetota</taxon>
        <taxon>Actinomycetes</taxon>
        <taxon>Pseudonocardiales</taxon>
        <taxon>Pseudonocardiaceae</taxon>
        <taxon>Actinokineospora</taxon>
    </lineage>
</organism>
<sequence length="172" mass="18027">MSAAGVWTLLTGVYDNPSRQIKLYVDGRLTATKTFTGTPWNASGSVTVGTHTVNGSDTAFLKGTVDTVRIWQLALTTSQVAGTAGLSYADSVWTGGVQGSATPVGPLTLTAGSGVAAAQFNGTSHRRYRGQAAFRQVVSGPSLFPNLYQLLQLCPKRRTCGQGTVDPPRGHL</sequence>
<protein>
    <recommendedName>
        <fullName evidence="3">Concanavalin A-like lectin/glucanases superfamily protein</fullName>
    </recommendedName>
</protein>
<gene>
    <name evidence="1" type="ORF">Aglo03_01030</name>
</gene>
<dbReference type="EMBL" id="BSSD01000001">
    <property type="protein sequence ID" value="GLW89287.1"/>
    <property type="molecule type" value="Genomic_DNA"/>
</dbReference>
<dbReference type="Pfam" id="PF13385">
    <property type="entry name" value="Laminin_G_3"/>
    <property type="match status" value="1"/>
</dbReference>
<evidence type="ECO:0000313" key="1">
    <source>
        <dbReference type="EMBL" id="GLW89287.1"/>
    </source>
</evidence>
<dbReference type="InterPro" id="IPR013320">
    <property type="entry name" value="ConA-like_dom_sf"/>
</dbReference>
<keyword evidence="2" id="KW-1185">Reference proteome</keyword>
<proteinExistence type="predicted"/>
<dbReference type="Proteomes" id="UP001165042">
    <property type="component" value="Unassembled WGS sequence"/>
</dbReference>
<name>A0A9W6QIM7_9PSEU</name>
<dbReference type="Gene3D" id="2.60.120.200">
    <property type="match status" value="1"/>
</dbReference>
<reference evidence="1" key="1">
    <citation type="submission" date="2023-02" db="EMBL/GenBank/DDBJ databases">
        <title>Actinokineospora globicatena NBRC 15670.</title>
        <authorList>
            <person name="Ichikawa N."/>
            <person name="Sato H."/>
            <person name="Tonouchi N."/>
        </authorList>
    </citation>
    <scope>NUCLEOTIDE SEQUENCE</scope>
    <source>
        <strain evidence="1">NBRC 15670</strain>
    </source>
</reference>
<evidence type="ECO:0008006" key="3">
    <source>
        <dbReference type="Google" id="ProtNLM"/>
    </source>
</evidence>
<dbReference type="RefSeq" id="WP_285606524.1">
    <property type="nucleotide sequence ID" value="NZ_BSSD01000001.1"/>
</dbReference>